<organism evidence="5 6">
    <name type="scientific">Colocasia esculenta</name>
    <name type="common">Wild taro</name>
    <name type="synonym">Arum esculentum</name>
    <dbReference type="NCBI Taxonomy" id="4460"/>
    <lineage>
        <taxon>Eukaryota</taxon>
        <taxon>Viridiplantae</taxon>
        <taxon>Streptophyta</taxon>
        <taxon>Embryophyta</taxon>
        <taxon>Tracheophyta</taxon>
        <taxon>Spermatophyta</taxon>
        <taxon>Magnoliopsida</taxon>
        <taxon>Liliopsida</taxon>
        <taxon>Araceae</taxon>
        <taxon>Aroideae</taxon>
        <taxon>Colocasieae</taxon>
        <taxon>Colocasia</taxon>
    </lineage>
</organism>
<evidence type="ECO:0000313" key="6">
    <source>
        <dbReference type="Proteomes" id="UP000652761"/>
    </source>
</evidence>
<dbReference type="GO" id="GO:0016491">
    <property type="term" value="F:oxidoreductase activity"/>
    <property type="evidence" value="ECO:0007669"/>
    <property type="project" value="TreeGrafter"/>
</dbReference>
<feature type="compositionally biased region" description="Polar residues" evidence="2">
    <location>
        <begin position="996"/>
        <end position="1010"/>
    </location>
</feature>
<comment type="similarity">
    <text evidence="1">Belongs to the Gfo/Idh/MocA family.</text>
</comment>
<reference evidence="5" key="1">
    <citation type="submission" date="2017-07" db="EMBL/GenBank/DDBJ databases">
        <title>Taro Niue Genome Assembly and Annotation.</title>
        <authorList>
            <person name="Atibalentja N."/>
            <person name="Keating K."/>
            <person name="Fields C.J."/>
        </authorList>
    </citation>
    <scope>NUCLEOTIDE SEQUENCE</scope>
    <source>
        <strain evidence="5">Niue_2</strain>
        <tissue evidence="5">Leaf</tissue>
    </source>
</reference>
<dbReference type="InterPro" id="IPR036291">
    <property type="entry name" value="NAD(P)-bd_dom_sf"/>
</dbReference>
<evidence type="ECO:0000259" key="3">
    <source>
        <dbReference type="Pfam" id="PF01408"/>
    </source>
</evidence>
<protein>
    <recommendedName>
        <fullName evidence="7">Gfo/Idh/MocA-like oxidoreductase N-terminal domain-containing protein</fullName>
    </recommendedName>
</protein>
<dbReference type="PANTHER" id="PTHR42840">
    <property type="entry name" value="NAD(P)-BINDING ROSSMANN-FOLD SUPERFAMILY PROTEIN-RELATED"/>
    <property type="match status" value="1"/>
</dbReference>
<gene>
    <name evidence="5" type="ORF">Taro_027128</name>
</gene>
<dbReference type="Pfam" id="PF22725">
    <property type="entry name" value="GFO_IDH_MocA_C3"/>
    <property type="match status" value="1"/>
</dbReference>
<dbReference type="FunFam" id="3.30.360.10:FF:000029">
    <property type="entry name" value="NAD-dependent dihydrogenase, Gfo/Idh/MocA family"/>
    <property type="match status" value="1"/>
</dbReference>
<keyword evidence="6" id="KW-1185">Reference proteome</keyword>
<dbReference type="GO" id="GO:0005737">
    <property type="term" value="C:cytoplasm"/>
    <property type="evidence" value="ECO:0007669"/>
    <property type="project" value="TreeGrafter"/>
</dbReference>
<dbReference type="Pfam" id="PF01408">
    <property type="entry name" value="GFO_IDH_MocA"/>
    <property type="match status" value="1"/>
</dbReference>
<feature type="domain" description="GFO/IDH/MocA-like oxidoreductase" evidence="4">
    <location>
        <begin position="269"/>
        <end position="378"/>
    </location>
</feature>
<feature type="region of interest" description="Disordered" evidence="2">
    <location>
        <begin position="644"/>
        <end position="729"/>
    </location>
</feature>
<dbReference type="Gene3D" id="3.40.50.720">
    <property type="entry name" value="NAD(P)-binding Rossmann-like Domain"/>
    <property type="match status" value="1"/>
</dbReference>
<feature type="compositionally biased region" description="Low complexity" evidence="2">
    <location>
        <begin position="1067"/>
        <end position="1086"/>
    </location>
</feature>
<dbReference type="OrthoDB" id="64915at2759"/>
<feature type="compositionally biased region" description="Basic residues" evidence="2">
    <location>
        <begin position="507"/>
        <end position="520"/>
    </location>
</feature>
<dbReference type="Gene3D" id="3.30.360.10">
    <property type="entry name" value="Dihydrodipicolinate Reductase, domain 2"/>
    <property type="match status" value="1"/>
</dbReference>
<evidence type="ECO:0000259" key="4">
    <source>
        <dbReference type="Pfam" id="PF22725"/>
    </source>
</evidence>
<accession>A0A843V7X2</accession>
<feature type="domain" description="Gfo/Idh/MocA-like oxidoreductase N-terminal" evidence="3">
    <location>
        <begin position="66"/>
        <end position="163"/>
    </location>
</feature>
<dbReference type="Proteomes" id="UP000652761">
    <property type="component" value="Unassembled WGS sequence"/>
</dbReference>
<dbReference type="AlphaFoldDB" id="A0A843V7X2"/>
<name>A0A843V7X2_COLES</name>
<dbReference type="SUPFAM" id="SSF51735">
    <property type="entry name" value="NAD(P)-binding Rossmann-fold domains"/>
    <property type="match status" value="1"/>
</dbReference>
<dbReference type="SUPFAM" id="SSF55347">
    <property type="entry name" value="Glyceraldehyde-3-phosphate dehydrogenase-like, C-terminal domain"/>
    <property type="match status" value="1"/>
</dbReference>
<evidence type="ECO:0000256" key="2">
    <source>
        <dbReference type="SAM" id="MobiDB-lite"/>
    </source>
</evidence>
<evidence type="ECO:0000256" key="1">
    <source>
        <dbReference type="ARBA" id="ARBA00010928"/>
    </source>
</evidence>
<comment type="caution">
    <text evidence="5">The sequence shown here is derived from an EMBL/GenBank/DDBJ whole genome shotgun (WGS) entry which is preliminary data.</text>
</comment>
<dbReference type="InterPro" id="IPR055170">
    <property type="entry name" value="GFO_IDH_MocA-like_dom"/>
</dbReference>
<dbReference type="EMBL" id="NMUH01001679">
    <property type="protein sequence ID" value="MQL94472.1"/>
    <property type="molecule type" value="Genomic_DNA"/>
</dbReference>
<feature type="region of interest" description="Disordered" evidence="2">
    <location>
        <begin position="909"/>
        <end position="929"/>
    </location>
</feature>
<dbReference type="PANTHER" id="PTHR42840:SF5">
    <property type="entry name" value="NAD(P)-BINDING ROSSMANN-FOLD SUPERFAMILY PROTEIN"/>
    <property type="match status" value="1"/>
</dbReference>
<proteinExistence type="inferred from homology"/>
<feature type="region of interest" description="Disordered" evidence="2">
    <location>
        <begin position="1209"/>
        <end position="1231"/>
    </location>
</feature>
<dbReference type="GO" id="GO:0006740">
    <property type="term" value="P:NADPH regeneration"/>
    <property type="evidence" value="ECO:0007669"/>
    <property type="project" value="TreeGrafter"/>
</dbReference>
<evidence type="ECO:0008006" key="7">
    <source>
        <dbReference type="Google" id="ProtNLM"/>
    </source>
</evidence>
<dbReference type="GO" id="GO:0000166">
    <property type="term" value="F:nucleotide binding"/>
    <property type="evidence" value="ECO:0007669"/>
    <property type="project" value="InterPro"/>
</dbReference>
<feature type="compositionally biased region" description="Basic and acidic residues" evidence="2">
    <location>
        <begin position="667"/>
        <end position="679"/>
    </location>
</feature>
<feature type="region of interest" description="Disordered" evidence="2">
    <location>
        <begin position="505"/>
        <end position="527"/>
    </location>
</feature>
<sequence length="1242" mass="137828">MRAQIQFHLRELQTGEDGNTPPIIRLGIRHRNSEVMNYQRTEEVSSEAPSRTWKQMSVSDTMLPHIALLGAGIFVRTQYIPRLRELVDYAVVKTIWSRTEESARAAAVLTCDFSPNVDCKWGEAGLDDIIQDRSIHGVAIILAGQVQVDVALRMLKAGKHVIQGYSPKIDCPLPQRTFQWLQASKYLDFEQHMEKKASLDRLVELKEGVGRLKGSLLDCEPSATSEAGTALSEYSSFLNNSPQKPIWALAENYRFEPAFVESRKLMKNIGEMMNIQVIVEGSMNSSNPYFSSSWRRKLHGGFILDMGVHFIAGLRMVAGCEISTVSAVTCYVDTSLPPPDNICALFQLENGCPGVFVMTVSSPSPKIHWRFVGSKGTLQVERGNINGRHGYSLSSPTTIDSYVLSPHTTEGNGPAMATATHIPGVVFGPLVVQDHIRNGYLTTPTRFGAFPPVVESPYFLGVIPAVIPTVAKAQETSKTKEEPQAQEANLVQMFTTYAINFTNTPTTKKHRKHKYGKKPTTRGISSSGKTVRIGELRIRLDGSETMVIPERQVATIPVRNKFGILPKVQQDKPSFKVKEKKKQWVKAETQNPKPDKFGFRKHKANIEKEEGYNPSRVKQMWVTKEEAQELRRVRSLESLIGRKNARGVMKQDPAMWQNFRRRKVHERQREPSQESRTKESTPPQPAYLQRGYKRKGVYQERRRQASPETGQNFMSEEHERDGNIPRISVFQRLGPAARLRQKKRRTVKITEEGVRVYTCYASNINLLAIADQVETSNTEQHPATVGRRREQARAWLDRVNTEGDLPLPNEGGAGVTDIATTSNHPLDQGRPNEGYNIRVSPSLNLETVMLENQKLKAMLESLMQQLGVTPPQLPQPSLPPQPVQQVVQPQQLQQAAQPIPPIVVPQLGNAQPSTPRAEFTNPNSSHEENQEVHVAEQRHGLPPLNTTFEGTMVSQRAMIEQIIEAKMAEQSEGSATYDLYRPQPHGGVSGKPPSRQGLSPTGRATNTVLSQGRRCAFLSPSRRRHHLQLPLPCHSKKGPRRPQPASSPVQVAPVGGFFPGTRRSRKLPASPAAAATPPARAAALLAEGEEEGRPVPCSGPPQKRGRRGWPPTREGSHATAAAAGYPPRRRRCRWDPPSPPPPPLPLGSPLVAAVAAGPLLRAAAAVAVCCCCCYLERAEEKATPCPNRNRKGGRAGRCSSCSWSRQEREREAAASPPPPCSPSASRKGRFREFEVENEKELL</sequence>
<feature type="region of interest" description="Disordered" evidence="2">
    <location>
        <begin position="977"/>
        <end position="1141"/>
    </location>
</feature>
<feature type="compositionally biased region" description="Polar residues" evidence="2">
    <location>
        <begin position="909"/>
        <end position="924"/>
    </location>
</feature>
<dbReference type="InterPro" id="IPR000683">
    <property type="entry name" value="Gfo/Idh/MocA-like_OxRdtase_N"/>
</dbReference>
<evidence type="ECO:0000313" key="5">
    <source>
        <dbReference type="EMBL" id="MQL94472.1"/>
    </source>
</evidence>
<feature type="region of interest" description="Disordered" evidence="2">
    <location>
        <begin position="573"/>
        <end position="598"/>
    </location>
</feature>